<dbReference type="Gene3D" id="1.10.10.10">
    <property type="entry name" value="Winged helix-like DNA-binding domain superfamily/Winged helix DNA-binding domain"/>
    <property type="match status" value="1"/>
</dbReference>
<dbReference type="InterPro" id="IPR005119">
    <property type="entry name" value="LysR_subst-bd"/>
</dbReference>
<keyword evidence="3" id="KW-0238">DNA-binding</keyword>
<accession>A0A1N7LKV0</accession>
<dbReference type="Pfam" id="PF00126">
    <property type="entry name" value="HTH_1"/>
    <property type="match status" value="1"/>
</dbReference>
<dbReference type="GO" id="GO:0032993">
    <property type="term" value="C:protein-DNA complex"/>
    <property type="evidence" value="ECO:0007669"/>
    <property type="project" value="TreeGrafter"/>
</dbReference>
<evidence type="ECO:0000256" key="2">
    <source>
        <dbReference type="ARBA" id="ARBA00023015"/>
    </source>
</evidence>
<dbReference type="SUPFAM" id="SSF46785">
    <property type="entry name" value="Winged helix' DNA-binding domain"/>
    <property type="match status" value="1"/>
</dbReference>
<dbReference type="OrthoDB" id="9803735at2"/>
<evidence type="ECO:0000256" key="1">
    <source>
        <dbReference type="ARBA" id="ARBA00009437"/>
    </source>
</evidence>
<reference evidence="7" key="1">
    <citation type="submission" date="2017-01" db="EMBL/GenBank/DDBJ databases">
        <authorList>
            <person name="Varghese N."/>
            <person name="Submissions S."/>
        </authorList>
    </citation>
    <scope>NUCLEOTIDE SEQUENCE [LARGE SCALE GENOMIC DNA]</scope>
    <source>
        <strain evidence="7">DSM 45196</strain>
    </source>
</reference>
<dbReference type="InterPro" id="IPR036390">
    <property type="entry name" value="WH_DNA-bd_sf"/>
</dbReference>
<dbReference type="PRINTS" id="PR00039">
    <property type="entry name" value="HTHLYSR"/>
</dbReference>
<dbReference type="GO" id="GO:0003677">
    <property type="term" value="F:DNA binding"/>
    <property type="evidence" value="ECO:0007669"/>
    <property type="project" value="UniProtKB-KW"/>
</dbReference>
<evidence type="ECO:0000313" key="6">
    <source>
        <dbReference type="EMBL" id="SIS74485.1"/>
    </source>
</evidence>
<dbReference type="SUPFAM" id="SSF53850">
    <property type="entry name" value="Periplasmic binding protein-like II"/>
    <property type="match status" value="1"/>
</dbReference>
<organism evidence="6 7">
    <name type="scientific">Kroppenstedtia eburnea</name>
    <dbReference type="NCBI Taxonomy" id="714067"/>
    <lineage>
        <taxon>Bacteria</taxon>
        <taxon>Bacillati</taxon>
        <taxon>Bacillota</taxon>
        <taxon>Bacilli</taxon>
        <taxon>Bacillales</taxon>
        <taxon>Thermoactinomycetaceae</taxon>
        <taxon>Kroppenstedtia</taxon>
    </lineage>
</organism>
<proteinExistence type="inferred from homology"/>
<dbReference type="GO" id="GO:0003700">
    <property type="term" value="F:DNA-binding transcription factor activity"/>
    <property type="evidence" value="ECO:0007669"/>
    <property type="project" value="InterPro"/>
</dbReference>
<dbReference type="AlphaFoldDB" id="A0A1N7LKV0"/>
<dbReference type="PROSITE" id="PS50931">
    <property type="entry name" value="HTH_LYSR"/>
    <property type="match status" value="1"/>
</dbReference>
<keyword evidence="2" id="KW-0805">Transcription regulation</keyword>
<dbReference type="Pfam" id="PF03466">
    <property type="entry name" value="LysR_substrate"/>
    <property type="match status" value="1"/>
</dbReference>
<dbReference type="Proteomes" id="UP000186795">
    <property type="component" value="Unassembled WGS sequence"/>
</dbReference>
<evidence type="ECO:0000256" key="3">
    <source>
        <dbReference type="ARBA" id="ARBA00023125"/>
    </source>
</evidence>
<feature type="domain" description="HTH lysR-type" evidence="5">
    <location>
        <begin position="1"/>
        <end position="58"/>
    </location>
</feature>
<keyword evidence="7" id="KW-1185">Reference proteome</keyword>
<sequence length="304" mass="33716">MELRQLRYFVEAARLSNFTRAAERLRVAQPALSQQIGNLEQELGIRLFERSGRGVTLTRAGEAFFIGAERTLAEVRRAEDEARMFVDFPQGKVRIGTLDSLVQARLPRILVEFGQRYPGVEVSIREETTIPLLGALKRGELDLVLAARLDGVSAEQVDSLNPPANLAVKTLYRDELVLAVTEGHRLADRNRISLGELKEETFICFKEGSWVRAVLLATCAEKGFKPRILYECARPRTLVAAGLGVAVLPRTMTEPPGPPVVPLSLDPPISRPIAAFFVEGRYLSPAAETFLRYVLEHLVSDDPA</sequence>
<dbReference type="InterPro" id="IPR000847">
    <property type="entry name" value="LysR_HTH_N"/>
</dbReference>
<dbReference type="Gene3D" id="3.40.190.290">
    <property type="match status" value="1"/>
</dbReference>
<dbReference type="CDD" id="cd05466">
    <property type="entry name" value="PBP2_LTTR_substrate"/>
    <property type="match status" value="1"/>
</dbReference>
<protein>
    <submittedName>
        <fullName evidence="6">Transcriptional regulator, LysR family</fullName>
    </submittedName>
</protein>
<dbReference type="PANTHER" id="PTHR30346:SF28">
    <property type="entry name" value="HTH-TYPE TRANSCRIPTIONAL REGULATOR CYNR"/>
    <property type="match status" value="1"/>
</dbReference>
<dbReference type="EMBL" id="FTOD01000004">
    <property type="protein sequence ID" value="SIS74485.1"/>
    <property type="molecule type" value="Genomic_DNA"/>
</dbReference>
<evidence type="ECO:0000256" key="4">
    <source>
        <dbReference type="ARBA" id="ARBA00023163"/>
    </source>
</evidence>
<dbReference type="PANTHER" id="PTHR30346">
    <property type="entry name" value="TRANSCRIPTIONAL DUAL REGULATOR HCAR-RELATED"/>
    <property type="match status" value="1"/>
</dbReference>
<keyword evidence="4" id="KW-0804">Transcription</keyword>
<evidence type="ECO:0000259" key="5">
    <source>
        <dbReference type="PROSITE" id="PS50931"/>
    </source>
</evidence>
<dbReference type="InterPro" id="IPR036388">
    <property type="entry name" value="WH-like_DNA-bd_sf"/>
</dbReference>
<dbReference type="RefSeq" id="WP_076524534.1">
    <property type="nucleotide sequence ID" value="NZ_CP048103.1"/>
</dbReference>
<dbReference type="FunFam" id="1.10.10.10:FF:000001">
    <property type="entry name" value="LysR family transcriptional regulator"/>
    <property type="match status" value="1"/>
</dbReference>
<name>A0A1N7LKV0_9BACL</name>
<evidence type="ECO:0000313" key="7">
    <source>
        <dbReference type="Proteomes" id="UP000186795"/>
    </source>
</evidence>
<comment type="similarity">
    <text evidence="1">Belongs to the LysR transcriptional regulatory family.</text>
</comment>
<gene>
    <name evidence="6" type="ORF">SAMN05421790_104237</name>
</gene>